<sequence length="127" mass="14275">MHRSQLDILPGLASLNYPNTITPIVEKLPYFLRSKWEKQVAEYAESNHDAYPVFRNFAIIMQKQATLKNHPNVLAGGVPTSKEIKPKEPLDNQSKLRPDARVFFSDARTTLGDTNSGPNKEKPLSVS</sequence>
<feature type="compositionally biased region" description="Polar residues" evidence="1">
    <location>
        <begin position="107"/>
        <end position="118"/>
    </location>
</feature>
<protein>
    <submittedName>
        <fullName evidence="2">Uncharacterized protein</fullName>
    </submittedName>
</protein>
<evidence type="ECO:0000256" key="1">
    <source>
        <dbReference type="SAM" id="MobiDB-lite"/>
    </source>
</evidence>
<evidence type="ECO:0000313" key="2">
    <source>
        <dbReference type="EMBL" id="KAJ7315078.1"/>
    </source>
</evidence>
<feature type="region of interest" description="Disordered" evidence="1">
    <location>
        <begin position="72"/>
        <end position="127"/>
    </location>
</feature>
<name>A0A9W9Y729_9CNID</name>
<proteinExistence type="predicted"/>
<comment type="caution">
    <text evidence="2">The sequence shown here is derived from an EMBL/GenBank/DDBJ whole genome shotgun (WGS) entry which is preliminary data.</text>
</comment>
<dbReference type="OrthoDB" id="5989367at2759"/>
<dbReference type="EMBL" id="MU827915">
    <property type="protein sequence ID" value="KAJ7315078.1"/>
    <property type="molecule type" value="Genomic_DNA"/>
</dbReference>
<dbReference type="Proteomes" id="UP001163046">
    <property type="component" value="Unassembled WGS sequence"/>
</dbReference>
<feature type="compositionally biased region" description="Basic and acidic residues" evidence="1">
    <location>
        <begin position="82"/>
        <end position="100"/>
    </location>
</feature>
<gene>
    <name evidence="2" type="ORF">OS493_038970</name>
</gene>
<evidence type="ECO:0000313" key="3">
    <source>
        <dbReference type="Proteomes" id="UP001163046"/>
    </source>
</evidence>
<accession>A0A9W9Y729</accession>
<keyword evidence="3" id="KW-1185">Reference proteome</keyword>
<dbReference type="AlphaFoldDB" id="A0A9W9Y729"/>
<reference evidence="2" key="1">
    <citation type="submission" date="2023-01" db="EMBL/GenBank/DDBJ databases">
        <title>Genome assembly of the deep-sea coral Lophelia pertusa.</title>
        <authorList>
            <person name="Herrera S."/>
            <person name="Cordes E."/>
        </authorList>
    </citation>
    <scope>NUCLEOTIDE SEQUENCE</scope>
    <source>
        <strain evidence="2">USNM1676648</strain>
        <tissue evidence="2">Polyp</tissue>
    </source>
</reference>
<organism evidence="2 3">
    <name type="scientific">Desmophyllum pertusum</name>
    <dbReference type="NCBI Taxonomy" id="174260"/>
    <lineage>
        <taxon>Eukaryota</taxon>
        <taxon>Metazoa</taxon>
        <taxon>Cnidaria</taxon>
        <taxon>Anthozoa</taxon>
        <taxon>Hexacorallia</taxon>
        <taxon>Scleractinia</taxon>
        <taxon>Caryophylliina</taxon>
        <taxon>Caryophylliidae</taxon>
        <taxon>Desmophyllum</taxon>
    </lineage>
</organism>